<comment type="caution">
    <text evidence="1">The sequence shown here is derived from an EMBL/GenBank/DDBJ whole genome shotgun (WGS) entry which is preliminary data.</text>
</comment>
<dbReference type="OrthoDB" id="6782111at2759"/>
<dbReference type="AlphaFoldDB" id="A0A8K0G7N1"/>
<organism evidence="1 2">
    <name type="scientific">Ignelater luminosus</name>
    <name type="common">Cucubano</name>
    <name type="synonym">Pyrophorus luminosus</name>
    <dbReference type="NCBI Taxonomy" id="2038154"/>
    <lineage>
        <taxon>Eukaryota</taxon>
        <taxon>Metazoa</taxon>
        <taxon>Ecdysozoa</taxon>
        <taxon>Arthropoda</taxon>
        <taxon>Hexapoda</taxon>
        <taxon>Insecta</taxon>
        <taxon>Pterygota</taxon>
        <taxon>Neoptera</taxon>
        <taxon>Endopterygota</taxon>
        <taxon>Coleoptera</taxon>
        <taxon>Polyphaga</taxon>
        <taxon>Elateriformia</taxon>
        <taxon>Elateroidea</taxon>
        <taxon>Elateridae</taxon>
        <taxon>Agrypninae</taxon>
        <taxon>Pyrophorini</taxon>
        <taxon>Ignelater</taxon>
    </lineage>
</organism>
<evidence type="ECO:0000313" key="1">
    <source>
        <dbReference type="EMBL" id="KAF2888463.1"/>
    </source>
</evidence>
<protein>
    <submittedName>
        <fullName evidence="1">Uncharacterized protein</fullName>
    </submittedName>
</protein>
<evidence type="ECO:0000313" key="2">
    <source>
        <dbReference type="Proteomes" id="UP000801492"/>
    </source>
</evidence>
<keyword evidence="2" id="KW-1185">Reference proteome</keyword>
<proteinExistence type="predicted"/>
<feature type="non-terminal residue" evidence="1">
    <location>
        <position position="1"/>
    </location>
</feature>
<dbReference type="Proteomes" id="UP000801492">
    <property type="component" value="Unassembled WGS sequence"/>
</dbReference>
<sequence>QLAEGVNIQRIIGDTRDSASPGTVQRIHRIGKKDLHNIKRDFAIAYSTKRHENDALSIKLWVEEMKSQNYNPILFYKEQGESSKTDALDIINDCVNNYDRISKLSITKVWTSENLY</sequence>
<reference evidence="1" key="1">
    <citation type="submission" date="2019-08" db="EMBL/GenBank/DDBJ databases">
        <title>The genome of the North American firefly Photinus pyralis.</title>
        <authorList>
            <consortium name="Photinus pyralis genome working group"/>
            <person name="Fallon T.R."/>
            <person name="Sander Lower S.E."/>
            <person name="Weng J.-K."/>
        </authorList>
    </citation>
    <scope>NUCLEOTIDE SEQUENCE</scope>
    <source>
        <strain evidence="1">TRF0915ILg1</strain>
        <tissue evidence="1">Whole body</tissue>
    </source>
</reference>
<accession>A0A8K0G7N1</accession>
<gene>
    <name evidence="1" type="ORF">ILUMI_17710</name>
</gene>
<name>A0A8K0G7N1_IGNLU</name>
<dbReference type="EMBL" id="VTPC01077073">
    <property type="protein sequence ID" value="KAF2888463.1"/>
    <property type="molecule type" value="Genomic_DNA"/>
</dbReference>